<feature type="transmembrane region" description="Helical" evidence="1">
    <location>
        <begin position="5"/>
        <end position="21"/>
    </location>
</feature>
<proteinExistence type="predicted"/>
<feature type="transmembrane region" description="Helical" evidence="1">
    <location>
        <begin position="41"/>
        <end position="62"/>
    </location>
</feature>
<protein>
    <recommendedName>
        <fullName evidence="4">DUF4418 domain-containing protein</fullName>
    </recommendedName>
</protein>
<gene>
    <name evidence="2" type="ORF">SAMN02745136_00248</name>
</gene>
<name>A0A1M6JXY0_9FIRM</name>
<keyword evidence="1" id="KW-1133">Transmembrane helix</keyword>
<reference evidence="2 3" key="1">
    <citation type="submission" date="2016-11" db="EMBL/GenBank/DDBJ databases">
        <authorList>
            <person name="Jaros S."/>
            <person name="Januszkiewicz K."/>
            <person name="Wedrychowicz H."/>
        </authorList>
    </citation>
    <scope>NUCLEOTIDE SEQUENCE [LARGE SCALE GENOMIC DNA]</scope>
    <source>
        <strain evidence="2 3">DSM 15929</strain>
    </source>
</reference>
<dbReference type="RefSeq" id="WP_073272107.1">
    <property type="nucleotide sequence ID" value="NZ_FRAC01000006.1"/>
</dbReference>
<keyword evidence="3" id="KW-1185">Reference proteome</keyword>
<dbReference type="OrthoDB" id="3239888at2"/>
<feature type="transmembrane region" description="Helical" evidence="1">
    <location>
        <begin position="69"/>
        <end position="89"/>
    </location>
</feature>
<organism evidence="2 3">
    <name type="scientific">Anaerocolumna jejuensis DSM 15929</name>
    <dbReference type="NCBI Taxonomy" id="1121322"/>
    <lineage>
        <taxon>Bacteria</taxon>
        <taxon>Bacillati</taxon>
        <taxon>Bacillota</taxon>
        <taxon>Clostridia</taxon>
        <taxon>Lachnospirales</taxon>
        <taxon>Lachnospiraceae</taxon>
        <taxon>Anaerocolumna</taxon>
    </lineage>
</organism>
<dbReference type="STRING" id="1121322.SAMN02745136_00248"/>
<dbReference type="Pfam" id="PF14387">
    <property type="entry name" value="DUF4418"/>
    <property type="match status" value="1"/>
</dbReference>
<keyword evidence="1" id="KW-0812">Transmembrane</keyword>
<sequence>MRNRIFTFIIWGLSGLLYIIGPRRIFKVCASKEMVMTCHWSVQAEAGIGILLLLSGILYLTAGSKEARLFLSIQTIGSYLIGILIPAWLIGGCKSKEMACQSLTFPSLYLISILGILYTAGNIVYIYFVRKAEGSQKQP</sequence>
<evidence type="ECO:0000313" key="3">
    <source>
        <dbReference type="Proteomes" id="UP000184386"/>
    </source>
</evidence>
<evidence type="ECO:0008006" key="4">
    <source>
        <dbReference type="Google" id="ProtNLM"/>
    </source>
</evidence>
<feature type="transmembrane region" description="Helical" evidence="1">
    <location>
        <begin position="109"/>
        <end position="129"/>
    </location>
</feature>
<accession>A0A1M6JXY0</accession>
<evidence type="ECO:0000313" key="2">
    <source>
        <dbReference type="EMBL" id="SHJ51512.1"/>
    </source>
</evidence>
<keyword evidence="1" id="KW-0472">Membrane</keyword>
<dbReference type="Proteomes" id="UP000184386">
    <property type="component" value="Unassembled WGS sequence"/>
</dbReference>
<evidence type="ECO:0000256" key="1">
    <source>
        <dbReference type="SAM" id="Phobius"/>
    </source>
</evidence>
<dbReference type="EMBL" id="FRAC01000006">
    <property type="protein sequence ID" value="SHJ51512.1"/>
    <property type="molecule type" value="Genomic_DNA"/>
</dbReference>
<dbReference type="InterPro" id="IPR025531">
    <property type="entry name" value="DUF4418"/>
</dbReference>
<dbReference type="AlphaFoldDB" id="A0A1M6JXY0"/>